<dbReference type="EMBL" id="JBHLTS010000021">
    <property type="protein sequence ID" value="MFC0514547.1"/>
    <property type="molecule type" value="Genomic_DNA"/>
</dbReference>
<dbReference type="RefSeq" id="WP_377022391.1">
    <property type="nucleotide sequence ID" value="NZ_JBHLTS010000021.1"/>
</dbReference>
<reference evidence="1 2" key="1">
    <citation type="submission" date="2024-09" db="EMBL/GenBank/DDBJ databases">
        <authorList>
            <person name="Sun Q."/>
            <person name="Mori K."/>
        </authorList>
    </citation>
    <scope>NUCLEOTIDE SEQUENCE [LARGE SCALE GENOMIC DNA]</scope>
    <source>
        <strain evidence="1 2">NCAIM B.02415</strain>
    </source>
</reference>
<proteinExistence type="predicted"/>
<comment type="caution">
    <text evidence="1">The sequence shown here is derived from an EMBL/GenBank/DDBJ whole genome shotgun (WGS) entry which is preliminary data.</text>
</comment>
<evidence type="ECO:0000313" key="1">
    <source>
        <dbReference type="EMBL" id="MFC0514547.1"/>
    </source>
</evidence>
<dbReference type="SUPFAM" id="SSF160631">
    <property type="entry name" value="SMI1/KNR4-like"/>
    <property type="match status" value="1"/>
</dbReference>
<accession>A0ABV6L538</accession>
<evidence type="ECO:0000313" key="2">
    <source>
        <dbReference type="Proteomes" id="UP001589828"/>
    </source>
</evidence>
<protein>
    <submittedName>
        <fullName evidence="1">SMI1/KNR4 family protein</fullName>
    </submittedName>
</protein>
<dbReference type="InterPro" id="IPR037883">
    <property type="entry name" value="Knr4/Smi1-like_sf"/>
</dbReference>
<gene>
    <name evidence="1" type="ORF">ACFFGT_10055</name>
</gene>
<name>A0ABV6L538_9SPHI</name>
<organism evidence="1 2">
    <name type="scientific">Mucilaginibacter angelicae</name>
    <dbReference type="NCBI Taxonomy" id="869718"/>
    <lineage>
        <taxon>Bacteria</taxon>
        <taxon>Pseudomonadati</taxon>
        <taxon>Bacteroidota</taxon>
        <taxon>Sphingobacteriia</taxon>
        <taxon>Sphingobacteriales</taxon>
        <taxon>Sphingobacteriaceae</taxon>
        <taxon>Mucilaginibacter</taxon>
    </lineage>
</organism>
<keyword evidence="2" id="KW-1185">Reference proteome</keyword>
<dbReference type="Proteomes" id="UP001589828">
    <property type="component" value="Unassembled WGS sequence"/>
</dbReference>
<sequence length="158" mass="18098">MEIKYLQLLGSNPVVKAPDSEHFFTNEPLSSTEIASLENLYNNGSSFPSSLRELLSIAGKSCYVLEYAAFESQEEMQQESRSWLIDDDRNLSITRPYFVLDVYNYGEKFLFVYLDEGEDPIVYQALLDEEPWINSLGSKLSEYVESSVKILMSGYNPF</sequence>